<keyword evidence="3" id="KW-1185">Reference proteome</keyword>
<protein>
    <recommendedName>
        <fullName evidence="5">Sensor domain-containing protein</fullName>
    </recommendedName>
</protein>
<evidence type="ECO:0000313" key="3">
    <source>
        <dbReference type="Proteomes" id="UP000268652"/>
    </source>
</evidence>
<evidence type="ECO:0000313" key="1">
    <source>
        <dbReference type="EMBL" id="RKN11933.1"/>
    </source>
</evidence>
<reference evidence="3 4" key="1">
    <citation type="submission" date="2018-09" db="EMBL/GenBank/DDBJ databases">
        <title>Streptomyces sp. nov. DS1-2, an endophytic actinomycete isolated from roots of Dendrobium scabrilingue.</title>
        <authorList>
            <person name="Kuncharoen N."/>
            <person name="Kudo T."/>
            <person name="Ohkuma M."/>
            <person name="Yuki M."/>
            <person name="Tanasupawat S."/>
        </authorList>
    </citation>
    <scope>NUCLEOTIDE SEQUENCE [LARGE SCALE GENOMIC DNA]</scope>
    <source>
        <strain evidence="1 4">AZ1-7</strain>
        <strain evidence="2 3">DS1-2</strain>
    </source>
</reference>
<organism evidence="1 4">
    <name type="scientific">Streptomyces radicis</name>
    <dbReference type="NCBI Taxonomy" id="1750517"/>
    <lineage>
        <taxon>Bacteria</taxon>
        <taxon>Bacillati</taxon>
        <taxon>Actinomycetota</taxon>
        <taxon>Actinomycetes</taxon>
        <taxon>Kitasatosporales</taxon>
        <taxon>Streptomycetaceae</taxon>
        <taxon>Streptomyces</taxon>
    </lineage>
</organism>
<name>A0A3A9WHZ4_9ACTN</name>
<dbReference type="Proteomes" id="UP000268652">
    <property type="component" value="Unassembled WGS sequence"/>
</dbReference>
<accession>A0A3A9WHZ4</accession>
<dbReference type="AlphaFoldDB" id="A0A3A9WHZ4"/>
<dbReference type="Proteomes" id="UP000275024">
    <property type="component" value="Unassembled WGS sequence"/>
</dbReference>
<evidence type="ECO:0000313" key="4">
    <source>
        <dbReference type="Proteomes" id="UP000275024"/>
    </source>
</evidence>
<sequence>MVAGIAMLSLALAPGRPLASDALSEQQLREALLDAVDFPAGWASDSERSAARRGFGVPDPSESRCRELFDTDAKTAARAGFARTRSGPFVTTVAAAHRDTDRARRSLDALRDAVDGACRTFHATEGGGERVAYDAERLDAASVGELGEEALAVRFQRRVEGESATAPVVADVVIARVGAHTVRVAQAGRDDSGSGDIVAFAERAVEKLEEVAAGRTAVPRPDQPGTTDL</sequence>
<gene>
    <name evidence="2" type="ORF">D7318_07285</name>
    <name evidence="1" type="ORF">D7319_03195</name>
</gene>
<proteinExistence type="predicted"/>
<dbReference type="EMBL" id="RBDX01000002">
    <property type="protein sequence ID" value="RKN11933.1"/>
    <property type="molecule type" value="Genomic_DNA"/>
</dbReference>
<comment type="caution">
    <text evidence="1">The sequence shown here is derived from an EMBL/GenBank/DDBJ whole genome shotgun (WGS) entry which is preliminary data.</text>
</comment>
<evidence type="ECO:0000313" key="2">
    <source>
        <dbReference type="EMBL" id="RKN26016.1"/>
    </source>
</evidence>
<dbReference type="EMBL" id="RBDY01000003">
    <property type="protein sequence ID" value="RKN26016.1"/>
    <property type="molecule type" value="Genomic_DNA"/>
</dbReference>
<evidence type="ECO:0008006" key="5">
    <source>
        <dbReference type="Google" id="ProtNLM"/>
    </source>
</evidence>